<proteinExistence type="predicted"/>
<organism evidence="1 2">
    <name type="scientific">Gemmata palustris</name>
    <dbReference type="NCBI Taxonomy" id="2822762"/>
    <lineage>
        <taxon>Bacteria</taxon>
        <taxon>Pseudomonadati</taxon>
        <taxon>Planctomycetota</taxon>
        <taxon>Planctomycetia</taxon>
        <taxon>Gemmatales</taxon>
        <taxon>Gemmataceae</taxon>
        <taxon>Gemmata</taxon>
    </lineage>
</organism>
<keyword evidence="2" id="KW-1185">Reference proteome</keyword>
<accession>A0ABS5BN95</accession>
<name>A0ABS5BN95_9BACT</name>
<dbReference type="EMBL" id="JAGKQQ010000001">
    <property type="protein sequence ID" value="MBP3954343.1"/>
    <property type="molecule type" value="Genomic_DNA"/>
</dbReference>
<sequence>MPQCPRCEALMDAVELICPQCGHRLKEEIVYRAGYEPQELLDLGLSPRFVTFIFLESKPKPFDYWCDSPHAGWACAIPREVSGVYPLWCCGSDPTVLWMRRGRIEFVQLYHDDPTVRFLARTEQGLLAHLFIRLLESADWHHPESVSRLRPMAELTGFHHFDQLCAWYQHLDERDNYSEQFDLLMLFMDGRTN</sequence>
<comment type="caution">
    <text evidence="1">The sequence shown here is derived from an EMBL/GenBank/DDBJ whole genome shotgun (WGS) entry which is preliminary data.</text>
</comment>
<evidence type="ECO:0000313" key="1">
    <source>
        <dbReference type="EMBL" id="MBP3954343.1"/>
    </source>
</evidence>
<dbReference type="Proteomes" id="UP000676565">
    <property type="component" value="Unassembled WGS sequence"/>
</dbReference>
<dbReference type="RefSeq" id="WP_210652479.1">
    <property type="nucleotide sequence ID" value="NZ_JAGKQQ010000001.1"/>
</dbReference>
<evidence type="ECO:0008006" key="3">
    <source>
        <dbReference type="Google" id="ProtNLM"/>
    </source>
</evidence>
<gene>
    <name evidence="1" type="ORF">J8F10_03405</name>
</gene>
<reference evidence="1 2" key="1">
    <citation type="submission" date="2021-04" db="EMBL/GenBank/DDBJ databases">
        <authorList>
            <person name="Ivanova A."/>
        </authorList>
    </citation>
    <scope>NUCLEOTIDE SEQUENCE [LARGE SCALE GENOMIC DNA]</scope>
    <source>
        <strain evidence="1 2">G18</strain>
    </source>
</reference>
<protein>
    <recommendedName>
        <fullName evidence="3">Zinc ribbon domain-containing protein</fullName>
    </recommendedName>
</protein>
<evidence type="ECO:0000313" key="2">
    <source>
        <dbReference type="Proteomes" id="UP000676565"/>
    </source>
</evidence>